<proteinExistence type="predicted"/>
<dbReference type="PANTHER" id="PTHR43103:SF3">
    <property type="entry name" value="ADP-L-GLYCERO-D-MANNO-HEPTOSE-6-EPIMERASE"/>
    <property type="match status" value="1"/>
</dbReference>
<dbReference type="NCBIfam" id="NF043036">
    <property type="entry name" value="ErythonDh"/>
    <property type="match status" value="1"/>
</dbReference>
<dbReference type="InterPro" id="IPR001509">
    <property type="entry name" value="Epimerase_deHydtase"/>
</dbReference>
<keyword evidence="5" id="KW-1185">Reference proteome</keyword>
<keyword evidence="2" id="KW-0119">Carbohydrate metabolism</keyword>
<feature type="domain" description="NAD-dependent epimerase/dehydratase" evidence="3">
    <location>
        <begin position="3"/>
        <end position="205"/>
    </location>
</feature>
<dbReference type="InterPro" id="IPR036291">
    <property type="entry name" value="NAD(P)-bd_dom_sf"/>
</dbReference>
<sequence>MRVTVTGGAGFLGTLLCRRLLAGPVGLGGATPAEVTRLTVVDLAAPPDDVTADPRVEHVEGSLASDLGDAADAVFHLAGVVSGAAEADFDAGMRTNLDGTRAVLEYARGHATPPVLVFTSSLAVFGSDPAIGPVGTVDDDTLPRPQSSYGVQKFVGEQLVADYTRKGFVRGRSVRLMTVSVRPGRPNAAASSFLSGIVREPLAGERAVCPVPPDMPVALSSPHRTLDGILRAAEVDDATWGSRTAMNLPALSTTPREMTAALDRVAGAGTSDLVDWVEDPAVVAIVGSWPPRFVTPRAHALGLVADDSYDDVVRAYLASSRSEAG</sequence>
<dbReference type="Gene3D" id="3.40.50.720">
    <property type="entry name" value="NAD(P)-binding Rossmann-like Domain"/>
    <property type="match status" value="1"/>
</dbReference>
<evidence type="ECO:0000259" key="3">
    <source>
        <dbReference type="Pfam" id="PF01370"/>
    </source>
</evidence>
<dbReference type="SUPFAM" id="SSF51735">
    <property type="entry name" value="NAD(P)-binding Rossmann-fold domains"/>
    <property type="match status" value="1"/>
</dbReference>
<gene>
    <name evidence="4" type="ORF">GCM10023200_23700</name>
</gene>
<dbReference type="InterPro" id="IPR050005">
    <property type="entry name" value="DenD"/>
</dbReference>
<name>A0ABP9AZL0_9PSEU</name>
<dbReference type="RefSeq" id="WP_345414464.1">
    <property type="nucleotide sequence ID" value="NZ_BAABHO010000016.1"/>
</dbReference>
<comment type="caution">
    <text evidence="4">The sequence shown here is derived from an EMBL/GenBank/DDBJ whole genome shotgun (WGS) entry which is preliminary data.</text>
</comment>
<dbReference type="PANTHER" id="PTHR43103">
    <property type="entry name" value="NUCLEOSIDE-DIPHOSPHATE-SUGAR EPIMERASE"/>
    <property type="match status" value="1"/>
</dbReference>
<dbReference type="EMBL" id="BAABHO010000016">
    <property type="protein sequence ID" value="GAA4788449.1"/>
    <property type="molecule type" value="Genomic_DNA"/>
</dbReference>
<evidence type="ECO:0000256" key="1">
    <source>
        <dbReference type="ARBA" id="ARBA00022857"/>
    </source>
</evidence>
<evidence type="ECO:0000256" key="2">
    <source>
        <dbReference type="ARBA" id="ARBA00023277"/>
    </source>
</evidence>
<dbReference type="Pfam" id="PF01370">
    <property type="entry name" value="Epimerase"/>
    <property type="match status" value="1"/>
</dbReference>
<evidence type="ECO:0000313" key="4">
    <source>
        <dbReference type="EMBL" id="GAA4788449.1"/>
    </source>
</evidence>
<accession>A0ABP9AZL0</accession>
<dbReference type="Proteomes" id="UP001500928">
    <property type="component" value="Unassembled WGS sequence"/>
</dbReference>
<protein>
    <submittedName>
        <fullName evidence="4">SDR family oxidoreductase</fullName>
    </submittedName>
</protein>
<organism evidence="4 5">
    <name type="scientific">Actinomycetospora chlora</name>
    <dbReference type="NCBI Taxonomy" id="663608"/>
    <lineage>
        <taxon>Bacteria</taxon>
        <taxon>Bacillati</taxon>
        <taxon>Actinomycetota</taxon>
        <taxon>Actinomycetes</taxon>
        <taxon>Pseudonocardiales</taxon>
        <taxon>Pseudonocardiaceae</taxon>
        <taxon>Actinomycetospora</taxon>
    </lineage>
</organism>
<dbReference type="Gene3D" id="3.90.25.10">
    <property type="entry name" value="UDP-galactose 4-epimerase, domain 1"/>
    <property type="match status" value="1"/>
</dbReference>
<reference evidence="5" key="1">
    <citation type="journal article" date="2019" name="Int. J. Syst. Evol. Microbiol.">
        <title>The Global Catalogue of Microorganisms (GCM) 10K type strain sequencing project: providing services to taxonomists for standard genome sequencing and annotation.</title>
        <authorList>
            <consortium name="The Broad Institute Genomics Platform"/>
            <consortium name="The Broad Institute Genome Sequencing Center for Infectious Disease"/>
            <person name="Wu L."/>
            <person name="Ma J."/>
        </authorList>
    </citation>
    <scope>NUCLEOTIDE SEQUENCE [LARGE SCALE GENOMIC DNA]</scope>
    <source>
        <strain evidence="5">JCM 17979</strain>
    </source>
</reference>
<keyword evidence="1" id="KW-0521">NADP</keyword>
<evidence type="ECO:0000313" key="5">
    <source>
        <dbReference type="Proteomes" id="UP001500928"/>
    </source>
</evidence>